<dbReference type="Proteomes" id="UP000805193">
    <property type="component" value="Unassembled WGS sequence"/>
</dbReference>
<sequence length="86" mass="9077">MELPRVAVDLTLVTANSTAGSTAVPEVVAVVEGLRLGQGLHCWSLKRWWLVCVLSFGATDSSCRSVLSPVVCHRGLAGSMVPGQLE</sequence>
<comment type="caution">
    <text evidence="1">The sequence shown here is derived from an EMBL/GenBank/DDBJ whole genome shotgun (WGS) entry which is preliminary data.</text>
</comment>
<evidence type="ECO:0000313" key="2">
    <source>
        <dbReference type="Proteomes" id="UP000805193"/>
    </source>
</evidence>
<reference evidence="1 2" key="1">
    <citation type="journal article" date="2020" name="Cell">
        <title>Large-Scale Comparative Analyses of Tick Genomes Elucidate Their Genetic Diversity and Vector Capacities.</title>
        <authorList>
            <consortium name="Tick Genome and Microbiome Consortium (TIGMIC)"/>
            <person name="Jia N."/>
            <person name="Wang J."/>
            <person name="Shi W."/>
            <person name="Du L."/>
            <person name="Sun Y."/>
            <person name="Zhan W."/>
            <person name="Jiang J.F."/>
            <person name="Wang Q."/>
            <person name="Zhang B."/>
            <person name="Ji P."/>
            <person name="Bell-Sakyi L."/>
            <person name="Cui X.M."/>
            <person name="Yuan T.T."/>
            <person name="Jiang B.G."/>
            <person name="Yang W.F."/>
            <person name="Lam T.T."/>
            <person name="Chang Q.C."/>
            <person name="Ding S.J."/>
            <person name="Wang X.J."/>
            <person name="Zhu J.G."/>
            <person name="Ruan X.D."/>
            <person name="Zhao L."/>
            <person name="Wei J.T."/>
            <person name="Ye R.Z."/>
            <person name="Que T.C."/>
            <person name="Du C.H."/>
            <person name="Zhou Y.H."/>
            <person name="Cheng J.X."/>
            <person name="Dai P.F."/>
            <person name="Guo W.B."/>
            <person name="Han X.H."/>
            <person name="Huang E.J."/>
            <person name="Li L.F."/>
            <person name="Wei W."/>
            <person name="Gao Y.C."/>
            <person name="Liu J.Z."/>
            <person name="Shao H.Z."/>
            <person name="Wang X."/>
            <person name="Wang C.C."/>
            <person name="Yang T.C."/>
            <person name="Huo Q.B."/>
            <person name="Li W."/>
            <person name="Chen H.Y."/>
            <person name="Chen S.E."/>
            <person name="Zhou L.G."/>
            <person name="Ni X.B."/>
            <person name="Tian J.H."/>
            <person name="Sheng Y."/>
            <person name="Liu T."/>
            <person name="Pan Y.S."/>
            <person name="Xia L.Y."/>
            <person name="Li J."/>
            <person name="Zhao F."/>
            <person name="Cao W.C."/>
        </authorList>
    </citation>
    <scope>NUCLEOTIDE SEQUENCE [LARGE SCALE GENOMIC DNA]</scope>
    <source>
        <strain evidence="1">Iper-2018</strain>
    </source>
</reference>
<accession>A0AC60QLY6</accession>
<gene>
    <name evidence="1" type="ORF">HPB47_017962</name>
</gene>
<keyword evidence="2" id="KW-1185">Reference proteome</keyword>
<evidence type="ECO:0000313" key="1">
    <source>
        <dbReference type="EMBL" id="KAG0436401.1"/>
    </source>
</evidence>
<dbReference type="EMBL" id="JABSTQ010006973">
    <property type="protein sequence ID" value="KAG0436401.1"/>
    <property type="molecule type" value="Genomic_DNA"/>
</dbReference>
<protein>
    <submittedName>
        <fullName evidence="1">Uncharacterized protein</fullName>
    </submittedName>
</protein>
<name>A0AC60QLY6_IXOPE</name>
<proteinExistence type="predicted"/>
<organism evidence="1 2">
    <name type="scientific">Ixodes persulcatus</name>
    <name type="common">Taiga tick</name>
    <dbReference type="NCBI Taxonomy" id="34615"/>
    <lineage>
        <taxon>Eukaryota</taxon>
        <taxon>Metazoa</taxon>
        <taxon>Ecdysozoa</taxon>
        <taxon>Arthropoda</taxon>
        <taxon>Chelicerata</taxon>
        <taxon>Arachnida</taxon>
        <taxon>Acari</taxon>
        <taxon>Parasitiformes</taxon>
        <taxon>Ixodida</taxon>
        <taxon>Ixodoidea</taxon>
        <taxon>Ixodidae</taxon>
        <taxon>Ixodinae</taxon>
        <taxon>Ixodes</taxon>
    </lineage>
</organism>